<reference evidence="7 8" key="1">
    <citation type="submission" date="2020-08" db="EMBL/GenBank/DDBJ databases">
        <title>Genomic Encyclopedia of Type Strains, Phase IV (KMG-IV): sequencing the most valuable type-strain genomes for metagenomic binning, comparative biology and taxonomic classification.</title>
        <authorList>
            <person name="Goeker M."/>
        </authorList>
    </citation>
    <scope>NUCLEOTIDE SEQUENCE [LARGE SCALE GENOMIC DNA]</scope>
    <source>
        <strain evidence="7 8">DSM 101730</strain>
    </source>
</reference>
<organism evidence="7 8">
    <name type="scientific">Amaricoccus macauensis</name>
    <dbReference type="NCBI Taxonomy" id="57001"/>
    <lineage>
        <taxon>Bacteria</taxon>
        <taxon>Pseudomonadati</taxon>
        <taxon>Pseudomonadota</taxon>
        <taxon>Alphaproteobacteria</taxon>
        <taxon>Rhodobacterales</taxon>
        <taxon>Paracoccaceae</taxon>
        <taxon>Amaricoccus</taxon>
    </lineage>
</organism>
<dbReference type="InterPro" id="IPR014757">
    <property type="entry name" value="Tscrpt_reg_IclR_C"/>
</dbReference>
<evidence type="ECO:0000259" key="5">
    <source>
        <dbReference type="PROSITE" id="PS51077"/>
    </source>
</evidence>
<dbReference type="SUPFAM" id="SSF46785">
    <property type="entry name" value="Winged helix' DNA-binding domain"/>
    <property type="match status" value="1"/>
</dbReference>
<evidence type="ECO:0000256" key="3">
    <source>
        <dbReference type="ARBA" id="ARBA00023163"/>
    </source>
</evidence>
<feature type="domain" description="IclR-ED" evidence="6">
    <location>
        <begin position="86"/>
        <end position="269"/>
    </location>
</feature>
<dbReference type="Pfam" id="PF01614">
    <property type="entry name" value="IclR_C"/>
    <property type="match status" value="1"/>
</dbReference>
<evidence type="ECO:0000259" key="6">
    <source>
        <dbReference type="PROSITE" id="PS51078"/>
    </source>
</evidence>
<dbReference type="Proteomes" id="UP000549457">
    <property type="component" value="Unassembled WGS sequence"/>
</dbReference>
<protein>
    <submittedName>
        <fullName evidence="7">IclR family acetate operon transcriptional repressor</fullName>
    </submittedName>
</protein>
<dbReference type="SMART" id="SM00346">
    <property type="entry name" value="HTH_ICLR"/>
    <property type="match status" value="1"/>
</dbReference>
<keyword evidence="2" id="KW-0238">DNA-binding</keyword>
<dbReference type="Gene3D" id="1.10.10.10">
    <property type="entry name" value="Winged helix-like DNA-binding domain superfamily/Winged helix DNA-binding domain"/>
    <property type="match status" value="1"/>
</dbReference>
<dbReference type="RefSeq" id="WP_184147382.1">
    <property type="nucleotide sequence ID" value="NZ_JACHFM010000001.1"/>
</dbReference>
<dbReference type="SUPFAM" id="SSF55781">
    <property type="entry name" value="GAF domain-like"/>
    <property type="match status" value="1"/>
</dbReference>
<keyword evidence="3" id="KW-0804">Transcription</keyword>
<dbReference type="NCBIfam" id="NF045644">
    <property type="entry name" value="TransRegBhcR"/>
    <property type="match status" value="1"/>
</dbReference>
<dbReference type="InterPro" id="IPR005471">
    <property type="entry name" value="Tscrpt_reg_IclR_N"/>
</dbReference>
<keyword evidence="1" id="KW-0805">Transcription regulation</keyword>
<dbReference type="PROSITE" id="PS51078">
    <property type="entry name" value="ICLR_ED"/>
    <property type="match status" value="1"/>
</dbReference>
<accession>A0A840SJ39</accession>
<dbReference type="PANTHER" id="PTHR30136">
    <property type="entry name" value="HELIX-TURN-HELIX TRANSCRIPTIONAL REGULATOR, ICLR FAMILY"/>
    <property type="match status" value="1"/>
</dbReference>
<evidence type="ECO:0000256" key="1">
    <source>
        <dbReference type="ARBA" id="ARBA00023015"/>
    </source>
</evidence>
<feature type="region of interest" description="Disordered" evidence="4">
    <location>
        <begin position="1"/>
        <end position="22"/>
    </location>
</feature>
<dbReference type="GO" id="GO:0003700">
    <property type="term" value="F:DNA-binding transcription factor activity"/>
    <property type="evidence" value="ECO:0007669"/>
    <property type="project" value="TreeGrafter"/>
</dbReference>
<comment type="caution">
    <text evidence="7">The sequence shown here is derived from an EMBL/GenBank/DDBJ whole genome shotgun (WGS) entry which is preliminary data.</text>
</comment>
<evidence type="ECO:0000256" key="4">
    <source>
        <dbReference type="SAM" id="MobiDB-lite"/>
    </source>
</evidence>
<dbReference type="Gene3D" id="3.30.450.40">
    <property type="match status" value="1"/>
</dbReference>
<keyword evidence="8" id="KW-1185">Reference proteome</keyword>
<dbReference type="Pfam" id="PF09339">
    <property type="entry name" value="HTH_IclR"/>
    <property type="match status" value="1"/>
</dbReference>
<dbReference type="PANTHER" id="PTHR30136:SF24">
    <property type="entry name" value="HTH-TYPE TRANSCRIPTIONAL REPRESSOR ALLR"/>
    <property type="match status" value="1"/>
</dbReference>
<dbReference type="InterPro" id="IPR054844">
    <property type="entry name" value="TransRegBhcR"/>
</dbReference>
<sequence length="272" mass="29611">MENTPKRGRGRPKAFNPKPEQTTVQALDRAVHILKVLAEGEGMSLTELSEASGQAPATVYRVLSTYEAHGMVEVQPATQLWFIGQAAFRIGSAFLGRTNLVEQARVVMRELMSDTGETANLAIADGGEVVFLSQVETHEPIRAFFRPGTRGPIHASGIGKALLAYLPTPAVERIVREQGLASFTPRTIIDQDLLLAEMADIRARGWAVDDEERTEGMRCIAAPIFNEFREAVAGVSISGPVVRMDRETGRGFGERVREAADRITEAIGGRAL</sequence>
<name>A0A840SJ39_9RHOB</name>
<evidence type="ECO:0000313" key="7">
    <source>
        <dbReference type="EMBL" id="MBB5220964.1"/>
    </source>
</evidence>
<proteinExistence type="predicted"/>
<dbReference type="GO" id="GO:0003677">
    <property type="term" value="F:DNA binding"/>
    <property type="evidence" value="ECO:0007669"/>
    <property type="project" value="UniProtKB-KW"/>
</dbReference>
<dbReference type="InterPro" id="IPR036390">
    <property type="entry name" value="WH_DNA-bd_sf"/>
</dbReference>
<feature type="domain" description="HTH iclR-type" evidence="5">
    <location>
        <begin position="24"/>
        <end position="85"/>
    </location>
</feature>
<evidence type="ECO:0000313" key="8">
    <source>
        <dbReference type="Proteomes" id="UP000549457"/>
    </source>
</evidence>
<dbReference type="InterPro" id="IPR050707">
    <property type="entry name" value="HTH_MetabolicPath_Reg"/>
</dbReference>
<dbReference type="PROSITE" id="PS51077">
    <property type="entry name" value="HTH_ICLR"/>
    <property type="match status" value="1"/>
</dbReference>
<dbReference type="GO" id="GO:0045892">
    <property type="term" value="P:negative regulation of DNA-templated transcription"/>
    <property type="evidence" value="ECO:0007669"/>
    <property type="project" value="TreeGrafter"/>
</dbReference>
<dbReference type="InterPro" id="IPR036388">
    <property type="entry name" value="WH-like_DNA-bd_sf"/>
</dbReference>
<gene>
    <name evidence="7" type="ORF">HNP73_000885</name>
</gene>
<feature type="compositionally biased region" description="Basic residues" evidence="4">
    <location>
        <begin position="1"/>
        <end position="12"/>
    </location>
</feature>
<evidence type="ECO:0000256" key="2">
    <source>
        <dbReference type="ARBA" id="ARBA00023125"/>
    </source>
</evidence>
<dbReference type="EMBL" id="JACHFM010000001">
    <property type="protein sequence ID" value="MBB5220964.1"/>
    <property type="molecule type" value="Genomic_DNA"/>
</dbReference>
<dbReference type="InterPro" id="IPR029016">
    <property type="entry name" value="GAF-like_dom_sf"/>
</dbReference>
<dbReference type="AlphaFoldDB" id="A0A840SJ39"/>